<sequence length="162" mass="18623">MSRASFPPDRRVVFVDCVYRVLEGSGTIARAREVLWAAEQRHGVFLRPADDDRPHIDHSLHEDWFERNLYPFLDDTHITLAGGDFCNDVDVCDAYGAQLGETWRNWGGILADWANLRGWPATSPSAPKRWEYLDFYMAGYRGAELERYDEFARVVRAVIGVK</sequence>
<name>A0ABY7HG83_9BACT</name>
<dbReference type="Proteomes" id="UP001164459">
    <property type="component" value="Chromosome"/>
</dbReference>
<reference evidence="1" key="1">
    <citation type="submission" date="2022-11" db="EMBL/GenBank/DDBJ databases">
        <title>Minimal conservation of predation-associated metabolite biosynthetic gene clusters underscores biosynthetic potential of Myxococcota including descriptions for ten novel species: Archangium lansinium sp. nov., Myxococcus landrumus sp. nov., Nannocystis bai.</title>
        <authorList>
            <person name="Ahearne A."/>
            <person name="Stevens C."/>
            <person name="Dowd S."/>
        </authorList>
    </citation>
    <scope>NUCLEOTIDE SEQUENCE</scope>
    <source>
        <strain evidence="1">Fl3</strain>
    </source>
</reference>
<evidence type="ECO:0000313" key="2">
    <source>
        <dbReference type="Proteomes" id="UP001164459"/>
    </source>
</evidence>
<proteinExistence type="predicted"/>
<accession>A0ABY7HG83</accession>
<protein>
    <recommendedName>
        <fullName evidence="3">Barstar (barnase inhibitor) domain-containing protein</fullName>
    </recommendedName>
</protein>
<organism evidence="1 2">
    <name type="scientific">Nannocystis punicea</name>
    <dbReference type="NCBI Taxonomy" id="2995304"/>
    <lineage>
        <taxon>Bacteria</taxon>
        <taxon>Pseudomonadati</taxon>
        <taxon>Myxococcota</taxon>
        <taxon>Polyangia</taxon>
        <taxon>Nannocystales</taxon>
        <taxon>Nannocystaceae</taxon>
        <taxon>Nannocystis</taxon>
    </lineage>
</organism>
<evidence type="ECO:0008006" key="3">
    <source>
        <dbReference type="Google" id="ProtNLM"/>
    </source>
</evidence>
<dbReference type="RefSeq" id="WP_269040453.1">
    <property type="nucleotide sequence ID" value="NZ_CP114040.1"/>
</dbReference>
<evidence type="ECO:0000313" key="1">
    <source>
        <dbReference type="EMBL" id="WAS98087.1"/>
    </source>
</evidence>
<keyword evidence="2" id="KW-1185">Reference proteome</keyword>
<gene>
    <name evidence="1" type="ORF">O0S08_18265</name>
</gene>
<dbReference type="EMBL" id="CP114040">
    <property type="protein sequence ID" value="WAS98087.1"/>
    <property type="molecule type" value="Genomic_DNA"/>
</dbReference>